<name>A0A5T1XC24_CAMCO</name>
<accession>A0A5T1XC24</accession>
<organism evidence="2">
    <name type="scientific">Campylobacter coli</name>
    <dbReference type="NCBI Taxonomy" id="195"/>
    <lineage>
        <taxon>Bacteria</taxon>
        <taxon>Pseudomonadati</taxon>
        <taxon>Campylobacterota</taxon>
        <taxon>Epsilonproteobacteria</taxon>
        <taxon>Campylobacterales</taxon>
        <taxon>Campylobacteraceae</taxon>
        <taxon>Campylobacter</taxon>
    </lineage>
</organism>
<keyword evidence="1" id="KW-0175">Coiled coil</keyword>
<protein>
    <submittedName>
        <fullName evidence="2">Uncharacterized protein</fullName>
    </submittedName>
</protein>
<reference evidence="2" key="1">
    <citation type="submission" date="2018-07" db="EMBL/GenBank/DDBJ databases">
        <authorList>
            <consortium name="NARMS: The National Antimicrobial Resistance Monitoring System"/>
        </authorList>
    </citation>
    <scope>NUCLEOTIDE SEQUENCE</scope>
    <source>
        <strain evidence="2">FSIS31800762</strain>
    </source>
</reference>
<evidence type="ECO:0000313" key="2">
    <source>
        <dbReference type="EMBL" id="EAL7714742.1"/>
    </source>
</evidence>
<sequence>MFLIFKKNEKIRNLEKEVQRLKSIIALKDTAINEMSLKFEEEIKINVELSNFRIKILDALGLIGVFKNDDKAIKEVKRLKEKEL</sequence>
<dbReference type="AlphaFoldDB" id="A0A5T1XC24"/>
<evidence type="ECO:0000256" key="1">
    <source>
        <dbReference type="SAM" id="Coils"/>
    </source>
</evidence>
<gene>
    <name evidence="2" type="ORF">DVG64_03480</name>
</gene>
<dbReference type="EMBL" id="AACRBN010000007">
    <property type="protein sequence ID" value="EAL7714742.1"/>
    <property type="molecule type" value="Genomic_DNA"/>
</dbReference>
<feature type="coiled-coil region" evidence="1">
    <location>
        <begin position="4"/>
        <end position="31"/>
    </location>
</feature>
<comment type="caution">
    <text evidence="2">The sequence shown here is derived from an EMBL/GenBank/DDBJ whole genome shotgun (WGS) entry which is preliminary data.</text>
</comment>
<proteinExistence type="predicted"/>